<dbReference type="SUPFAM" id="SSF52058">
    <property type="entry name" value="L domain-like"/>
    <property type="match status" value="1"/>
</dbReference>
<keyword evidence="6" id="KW-0677">Repeat</keyword>
<dbReference type="InParanoid" id="U5GSU6"/>
<dbReference type="AlphaFoldDB" id="U5GSU6"/>
<evidence type="ECO:0000256" key="8">
    <source>
        <dbReference type="ARBA" id="ARBA00023136"/>
    </source>
</evidence>
<evidence type="ECO:0000256" key="7">
    <source>
        <dbReference type="ARBA" id="ARBA00022989"/>
    </source>
</evidence>
<comment type="similarity">
    <text evidence="2">Belongs to the RLP family.</text>
</comment>
<dbReference type="PANTHER" id="PTHR27004">
    <property type="entry name" value="RECEPTOR-LIKE PROTEIN 12 ISOFORM X1"/>
    <property type="match status" value="1"/>
</dbReference>
<dbReference type="HOGENOM" id="CLU_1941663_0_0_1"/>
<keyword evidence="12" id="KW-1185">Reference proteome</keyword>
<dbReference type="PROSITE" id="PS51450">
    <property type="entry name" value="LRR"/>
    <property type="match status" value="1"/>
</dbReference>
<keyword evidence="8" id="KW-0472">Membrane</keyword>
<dbReference type="InterPro" id="IPR001611">
    <property type="entry name" value="Leu-rich_rpt"/>
</dbReference>
<accession>U5GSU6</accession>
<comment type="subcellular location">
    <subcellularLocation>
        <location evidence="1">Cell membrane</location>
        <topology evidence="1">Single-pass type I membrane protein</topology>
    </subcellularLocation>
</comment>
<evidence type="ECO:0000256" key="3">
    <source>
        <dbReference type="ARBA" id="ARBA00022475"/>
    </source>
</evidence>
<dbReference type="eggNOG" id="KOG0619">
    <property type="taxonomic scope" value="Eukaryota"/>
</dbReference>
<evidence type="ECO:0000313" key="12">
    <source>
        <dbReference type="Proteomes" id="UP000006729"/>
    </source>
</evidence>
<keyword evidence="4" id="KW-0433">Leucine-rich repeat</keyword>
<evidence type="ECO:0000256" key="5">
    <source>
        <dbReference type="ARBA" id="ARBA00022692"/>
    </source>
</evidence>
<dbReference type="InterPro" id="IPR032675">
    <property type="entry name" value="LRR_dom_sf"/>
</dbReference>
<gene>
    <name evidence="11" type="ORF">POPTR_003G026200</name>
</gene>
<protein>
    <submittedName>
        <fullName evidence="11">Uncharacterized protein</fullName>
    </submittedName>
</protein>
<organism evidence="11 12">
    <name type="scientific">Populus trichocarpa</name>
    <name type="common">Western balsam poplar</name>
    <name type="synonym">Populus balsamifera subsp. trichocarpa</name>
    <dbReference type="NCBI Taxonomy" id="3694"/>
    <lineage>
        <taxon>Eukaryota</taxon>
        <taxon>Viridiplantae</taxon>
        <taxon>Streptophyta</taxon>
        <taxon>Embryophyta</taxon>
        <taxon>Tracheophyta</taxon>
        <taxon>Spermatophyta</taxon>
        <taxon>Magnoliopsida</taxon>
        <taxon>eudicotyledons</taxon>
        <taxon>Gunneridae</taxon>
        <taxon>Pentapetalae</taxon>
        <taxon>rosids</taxon>
        <taxon>fabids</taxon>
        <taxon>Malpighiales</taxon>
        <taxon>Salicaceae</taxon>
        <taxon>Saliceae</taxon>
        <taxon>Populus</taxon>
    </lineage>
</organism>
<dbReference type="PANTHER" id="PTHR27004:SF203">
    <property type="entry name" value="LEUCINE-RICH REPEAT-CONTAINING N-TERMINAL PLANT-TYPE DOMAIN-CONTAINING PROTEIN"/>
    <property type="match status" value="1"/>
</dbReference>
<keyword evidence="9" id="KW-0675">Receptor</keyword>
<keyword evidence="5" id="KW-0812">Transmembrane</keyword>
<dbReference type="EMBL" id="CM009292">
    <property type="protein sequence ID" value="PNT43285.1"/>
    <property type="molecule type" value="Genomic_DNA"/>
</dbReference>
<evidence type="ECO:0000256" key="4">
    <source>
        <dbReference type="ARBA" id="ARBA00022614"/>
    </source>
</evidence>
<dbReference type="GO" id="GO:0005886">
    <property type="term" value="C:plasma membrane"/>
    <property type="evidence" value="ECO:0007669"/>
    <property type="project" value="UniProtKB-SubCell"/>
</dbReference>
<reference evidence="11 12" key="1">
    <citation type="journal article" date="2006" name="Science">
        <title>The genome of black cottonwood, Populus trichocarpa (Torr. &amp; Gray).</title>
        <authorList>
            <person name="Tuskan G.A."/>
            <person name="Difazio S."/>
            <person name="Jansson S."/>
            <person name="Bohlmann J."/>
            <person name="Grigoriev I."/>
            <person name="Hellsten U."/>
            <person name="Putnam N."/>
            <person name="Ralph S."/>
            <person name="Rombauts S."/>
            <person name="Salamov A."/>
            <person name="Schein J."/>
            <person name="Sterck L."/>
            <person name="Aerts A."/>
            <person name="Bhalerao R.R."/>
            <person name="Bhalerao R.P."/>
            <person name="Blaudez D."/>
            <person name="Boerjan W."/>
            <person name="Brun A."/>
            <person name="Brunner A."/>
            <person name="Busov V."/>
            <person name="Campbell M."/>
            <person name="Carlson J."/>
            <person name="Chalot M."/>
            <person name="Chapman J."/>
            <person name="Chen G.L."/>
            <person name="Cooper D."/>
            <person name="Coutinho P.M."/>
            <person name="Couturier J."/>
            <person name="Covert S."/>
            <person name="Cronk Q."/>
            <person name="Cunningham R."/>
            <person name="Davis J."/>
            <person name="Degroeve S."/>
            <person name="Dejardin A."/>
            <person name="Depamphilis C."/>
            <person name="Detter J."/>
            <person name="Dirks B."/>
            <person name="Dubchak I."/>
            <person name="Duplessis S."/>
            <person name="Ehlting J."/>
            <person name="Ellis B."/>
            <person name="Gendler K."/>
            <person name="Goodstein D."/>
            <person name="Gribskov M."/>
            <person name="Grimwood J."/>
            <person name="Groover A."/>
            <person name="Gunter L."/>
            <person name="Hamberger B."/>
            <person name="Heinze B."/>
            <person name="Helariutta Y."/>
            <person name="Henrissat B."/>
            <person name="Holligan D."/>
            <person name="Holt R."/>
            <person name="Huang W."/>
            <person name="Islam-Faridi N."/>
            <person name="Jones S."/>
            <person name="Jones-Rhoades M."/>
            <person name="Jorgensen R."/>
            <person name="Joshi C."/>
            <person name="Kangasjarvi J."/>
            <person name="Karlsson J."/>
            <person name="Kelleher C."/>
            <person name="Kirkpatrick R."/>
            <person name="Kirst M."/>
            <person name="Kohler A."/>
            <person name="Kalluri U."/>
            <person name="Larimer F."/>
            <person name="Leebens-Mack J."/>
            <person name="Leple J.C."/>
            <person name="Locascio P."/>
            <person name="Lou Y."/>
            <person name="Lucas S."/>
            <person name="Martin F."/>
            <person name="Montanini B."/>
            <person name="Napoli C."/>
            <person name="Nelson D.R."/>
            <person name="Nelson C."/>
            <person name="Nieminen K."/>
            <person name="Nilsson O."/>
            <person name="Pereda V."/>
            <person name="Peter G."/>
            <person name="Philippe R."/>
            <person name="Pilate G."/>
            <person name="Poliakov A."/>
            <person name="Razumovskaya J."/>
            <person name="Richardson P."/>
            <person name="Rinaldi C."/>
            <person name="Ritland K."/>
            <person name="Rouze P."/>
            <person name="Ryaboy D."/>
            <person name="Schmutz J."/>
            <person name="Schrader J."/>
            <person name="Segerman B."/>
            <person name="Shin H."/>
            <person name="Siddiqui A."/>
            <person name="Sterky F."/>
            <person name="Terry A."/>
            <person name="Tsai C.J."/>
            <person name="Uberbacher E."/>
            <person name="Unneberg P."/>
            <person name="Vahala J."/>
            <person name="Wall K."/>
            <person name="Wessler S."/>
            <person name="Yang G."/>
            <person name="Yin T."/>
            <person name="Douglas C."/>
            <person name="Marra M."/>
            <person name="Sandberg G."/>
            <person name="Van de Peer Y."/>
            <person name="Rokhsar D."/>
        </authorList>
    </citation>
    <scope>NUCLEOTIDE SEQUENCE [LARGE SCALE GENOMIC DNA]</scope>
    <source>
        <strain evidence="12">cv. Nisqually</strain>
    </source>
</reference>
<dbReference type="Gene3D" id="3.80.10.10">
    <property type="entry name" value="Ribonuclease Inhibitor"/>
    <property type="match status" value="2"/>
</dbReference>
<keyword evidence="3" id="KW-1003">Cell membrane</keyword>
<name>U5GSU6_POPTR</name>
<evidence type="ECO:0000256" key="10">
    <source>
        <dbReference type="ARBA" id="ARBA00023180"/>
    </source>
</evidence>
<evidence type="ECO:0000256" key="1">
    <source>
        <dbReference type="ARBA" id="ARBA00004251"/>
    </source>
</evidence>
<evidence type="ECO:0000256" key="2">
    <source>
        <dbReference type="ARBA" id="ARBA00009592"/>
    </source>
</evidence>
<evidence type="ECO:0000313" key="11">
    <source>
        <dbReference type="EMBL" id="PNT43285.1"/>
    </source>
</evidence>
<dbReference type="Proteomes" id="UP000006729">
    <property type="component" value="Chromosome 3"/>
</dbReference>
<sequence>MTFLSSNTFSHQSHKTKSSGHLKKLRLLWMKLVNLIGEIPKSLRNLSSLEHLDLAGNDLEAFQDLSHSDFSGSIPAKFSASSSLVLPNMSFNDISGSIPSNNVFRLMGSSAYEGNPKLRGAPLNHILLPL</sequence>
<evidence type="ECO:0000256" key="9">
    <source>
        <dbReference type="ARBA" id="ARBA00023170"/>
    </source>
</evidence>
<evidence type="ECO:0000256" key="6">
    <source>
        <dbReference type="ARBA" id="ARBA00022737"/>
    </source>
</evidence>
<keyword evidence="10" id="KW-0325">Glycoprotein</keyword>
<keyword evidence="7" id="KW-1133">Transmembrane helix</keyword>
<proteinExistence type="inferred from homology"/>